<dbReference type="PANTHER" id="PTHR43547">
    <property type="entry name" value="TWO-COMPONENT HISTIDINE KINASE"/>
    <property type="match status" value="1"/>
</dbReference>
<accession>X7EA35</accession>
<evidence type="ECO:0000256" key="2">
    <source>
        <dbReference type="ARBA" id="ARBA00004651"/>
    </source>
</evidence>
<evidence type="ECO:0000256" key="4">
    <source>
        <dbReference type="ARBA" id="ARBA00022475"/>
    </source>
</evidence>
<comment type="catalytic activity">
    <reaction evidence="1">
        <text>ATP + protein L-histidine = ADP + protein N-phospho-L-histidine.</text>
        <dbReference type="EC" id="2.7.13.3"/>
    </reaction>
</comment>
<dbReference type="InterPro" id="IPR004358">
    <property type="entry name" value="Sig_transdc_His_kin-like_C"/>
</dbReference>
<evidence type="ECO:0000256" key="6">
    <source>
        <dbReference type="ARBA" id="ARBA00022692"/>
    </source>
</evidence>
<evidence type="ECO:0000256" key="1">
    <source>
        <dbReference type="ARBA" id="ARBA00000085"/>
    </source>
</evidence>
<keyword evidence="7" id="KW-1133">Transmembrane helix</keyword>
<sequence length="637" mass="72593">MSVNSMLFRSHNIKKKPLLLICVSAILLFVFLLSWGSYRFFLEHKVSELAGNESEVLSRSVSVFSREMGYIKRVTLLLRNSVNARLASQTEAEKFTNNWKSQITEEFEMFAQTSDLISQVRWVMPNGKELIRVNSKSGVITKVPDGQLQDKSDRSYMENAPNSIDNGVYISSLDLNIENQEIVRPFQPTIRGVVKVETFVTGFLVVNYDLSKLFELMRTFSNDNVLLEILDSNGDWVLSVDKSLEWGGILRPNNSYFNIEAHFPDIWTFINSSDGLEQHFYGDHLWSFLTLRIDENYVNNQSGETPLLYFVAKSDRQQFLQWRMSLLLMIFAIASVSFVILTWLSWRLIAARFETHRLLELIRQEKFQAEQANRKLSFTNKRLVDLQDELVETSKLSSLGLMVAGLSHEMYTPLGGVRMALSSYKVWLDREAENLSPESLVKMNDSILIAEKNLMRALDVVVSFKRIASDRTAQDIQPFMFHNVLNDIVFTFKPILKQHEGISIRTECAEDIDMQGFPGATSQIIQNLIDNALGYAFQRPAQGVISIIANKEGDNLVFTVEDNGNGISPSVLDSIFEPFVTTGRKNQHTGLGLYLVHQWVYKLMKGRVEVKSELGVGTKFTFIIPLKQISETDSESS</sequence>
<keyword evidence="9" id="KW-0808">Transferase</keyword>
<dbReference type="InterPro" id="IPR029151">
    <property type="entry name" value="Sensor-like_sf"/>
</dbReference>
<dbReference type="PATRIC" id="fig|1122207.3.peg.49"/>
<evidence type="ECO:0000313" key="9">
    <source>
        <dbReference type="EMBL" id="ETX12071.1"/>
    </source>
</evidence>
<evidence type="ECO:0000256" key="7">
    <source>
        <dbReference type="ARBA" id="ARBA00022989"/>
    </source>
</evidence>
<dbReference type="AlphaFoldDB" id="X7EA35"/>
<dbReference type="STRING" id="1122207.MUS1_00225"/>
<dbReference type="Pfam" id="PF21623">
    <property type="entry name" value="HK_sensor_dom_bact"/>
    <property type="match status" value="1"/>
</dbReference>
<dbReference type="PROSITE" id="PS50109">
    <property type="entry name" value="HIS_KIN"/>
    <property type="match status" value="1"/>
</dbReference>
<dbReference type="InterPro" id="IPR003594">
    <property type="entry name" value="HATPase_dom"/>
</dbReference>
<dbReference type="InterPro" id="IPR005467">
    <property type="entry name" value="His_kinase_dom"/>
</dbReference>
<evidence type="ECO:0000256" key="3">
    <source>
        <dbReference type="ARBA" id="ARBA00012438"/>
    </source>
</evidence>
<evidence type="ECO:0000313" key="10">
    <source>
        <dbReference type="Proteomes" id="UP000054058"/>
    </source>
</evidence>
<comment type="caution">
    <text evidence="9">The sequence shown here is derived from an EMBL/GenBank/DDBJ whole genome shotgun (WGS) entry which is preliminary data.</text>
</comment>
<dbReference type="SUPFAM" id="SSF103190">
    <property type="entry name" value="Sensory domain-like"/>
    <property type="match status" value="2"/>
</dbReference>
<reference evidence="9 10" key="1">
    <citation type="submission" date="2014-01" db="EMBL/GenBank/DDBJ databases">
        <title>Marinomonas ushuaiensis DSM 15871 Genome Sequencing.</title>
        <authorList>
            <person name="Lai Q."/>
            <person name="Shao Z.S."/>
        </authorList>
    </citation>
    <scope>NUCLEOTIDE SEQUENCE [LARGE SCALE GENOMIC DNA]</scope>
    <source>
        <strain evidence="9 10">DSM 15871</strain>
    </source>
</reference>
<keyword evidence="9" id="KW-0418">Kinase</keyword>
<dbReference type="EMBL" id="JAMB01000001">
    <property type="protein sequence ID" value="ETX12071.1"/>
    <property type="molecule type" value="Genomic_DNA"/>
</dbReference>
<dbReference type="SUPFAM" id="SSF55874">
    <property type="entry name" value="ATPase domain of HSP90 chaperone/DNA topoisomerase II/histidine kinase"/>
    <property type="match status" value="1"/>
</dbReference>
<name>X7EA35_9GAMM</name>
<dbReference type="CDD" id="cd00075">
    <property type="entry name" value="HATPase"/>
    <property type="match status" value="1"/>
</dbReference>
<dbReference type="InterPro" id="IPR036890">
    <property type="entry name" value="HATPase_C_sf"/>
</dbReference>
<evidence type="ECO:0000256" key="5">
    <source>
        <dbReference type="ARBA" id="ARBA00022553"/>
    </source>
</evidence>
<dbReference type="eggNOG" id="COG4191">
    <property type="taxonomic scope" value="Bacteria"/>
</dbReference>
<dbReference type="PRINTS" id="PR00344">
    <property type="entry name" value="BCTRLSENSOR"/>
</dbReference>
<evidence type="ECO:0000259" key="8">
    <source>
        <dbReference type="PROSITE" id="PS50109"/>
    </source>
</evidence>
<protein>
    <recommendedName>
        <fullName evidence="3">histidine kinase</fullName>
        <ecNumber evidence="3">2.7.13.3</ecNumber>
    </recommendedName>
</protein>
<dbReference type="InterPro" id="IPR048760">
    <property type="entry name" value="VP0354-like_sensor_dom"/>
</dbReference>
<organism evidence="9 10">
    <name type="scientific">Marinomonas ushuaiensis DSM 15871</name>
    <dbReference type="NCBI Taxonomy" id="1122207"/>
    <lineage>
        <taxon>Bacteria</taxon>
        <taxon>Pseudomonadati</taxon>
        <taxon>Pseudomonadota</taxon>
        <taxon>Gammaproteobacteria</taxon>
        <taxon>Oceanospirillales</taxon>
        <taxon>Oceanospirillaceae</taxon>
        <taxon>Marinomonas</taxon>
    </lineage>
</organism>
<dbReference type="Gene3D" id="1.10.287.130">
    <property type="match status" value="1"/>
</dbReference>
<keyword evidence="6" id="KW-0812">Transmembrane</keyword>
<keyword evidence="10" id="KW-1185">Reference proteome</keyword>
<keyword evidence="4" id="KW-1003">Cell membrane</keyword>
<dbReference type="RefSeq" id="WP_245595698.1">
    <property type="nucleotide sequence ID" value="NZ_JAMB01000001.1"/>
</dbReference>
<dbReference type="Gene3D" id="3.30.450.20">
    <property type="entry name" value="PAS domain"/>
    <property type="match status" value="2"/>
</dbReference>
<keyword evidence="7" id="KW-0472">Membrane</keyword>
<dbReference type="GO" id="GO:0000155">
    <property type="term" value="F:phosphorelay sensor kinase activity"/>
    <property type="evidence" value="ECO:0007669"/>
    <property type="project" value="TreeGrafter"/>
</dbReference>
<dbReference type="Pfam" id="PF02518">
    <property type="entry name" value="HATPase_c"/>
    <property type="match status" value="1"/>
</dbReference>
<dbReference type="Proteomes" id="UP000054058">
    <property type="component" value="Unassembled WGS sequence"/>
</dbReference>
<keyword evidence="5" id="KW-0597">Phosphoprotein</keyword>
<dbReference type="SMART" id="SM00387">
    <property type="entry name" value="HATPase_c"/>
    <property type="match status" value="1"/>
</dbReference>
<feature type="domain" description="Histidine kinase" evidence="8">
    <location>
        <begin position="405"/>
        <end position="628"/>
    </location>
</feature>
<dbReference type="PANTHER" id="PTHR43547:SF2">
    <property type="entry name" value="HYBRID SIGNAL TRANSDUCTION HISTIDINE KINASE C"/>
    <property type="match status" value="1"/>
</dbReference>
<comment type="subcellular location">
    <subcellularLocation>
        <location evidence="2">Cell membrane</location>
        <topology evidence="2">Multi-pass membrane protein</topology>
    </subcellularLocation>
</comment>
<gene>
    <name evidence="9" type="ORF">MUS1_00225</name>
</gene>
<dbReference type="EC" id="2.7.13.3" evidence="3"/>
<proteinExistence type="predicted"/>
<dbReference type="Gene3D" id="3.30.565.10">
    <property type="entry name" value="Histidine kinase-like ATPase, C-terminal domain"/>
    <property type="match status" value="1"/>
</dbReference>
<dbReference type="GO" id="GO:0005886">
    <property type="term" value="C:plasma membrane"/>
    <property type="evidence" value="ECO:0007669"/>
    <property type="project" value="UniProtKB-SubCell"/>
</dbReference>